<evidence type="ECO:0000256" key="1">
    <source>
        <dbReference type="ARBA" id="ARBA00004561"/>
    </source>
</evidence>
<evidence type="ECO:0000313" key="7">
    <source>
        <dbReference type="EMBL" id="POP41581.1"/>
    </source>
</evidence>
<dbReference type="Gene3D" id="2.60.40.1090">
    <property type="entry name" value="Fimbrial-type adhesion domain"/>
    <property type="match status" value="1"/>
</dbReference>
<evidence type="ECO:0000256" key="5">
    <source>
        <dbReference type="SAM" id="SignalP"/>
    </source>
</evidence>
<dbReference type="InterPro" id="IPR050263">
    <property type="entry name" value="Bact_Fimbrial_Adh_Pro"/>
</dbReference>
<gene>
    <name evidence="8" type="ORF">CHU32_16845</name>
    <name evidence="7" type="ORF">CHU33_22125</name>
</gene>
<dbReference type="EMBL" id="PQGD01000013">
    <property type="protein sequence ID" value="POP47010.1"/>
    <property type="molecule type" value="Genomic_DNA"/>
</dbReference>
<dbReference type="PANTHER" id="PTHR33420:SF3">
    <property type="entry name" value="FIMBRIAL SUBUNIT ELFA"/>
    <property type="match status" value="1"/>
</dbReference>
<dbReference type="Proteomes" id="UP000247005">
    <property type="component" value="Unassembled WGS sequence"/>
</dbReference>
<keyword evidence="3 5" id="KW-0732">Signal</keyword>
<reference evidence="9 10" key="1">
    <citation type="submission" date="2018-01" db="EMBL/GenBank/DDBJ databases">
        <title>Superficieibacter electus gen. nov., sp. nov., an extended-spectrum beta-lactamase possessing member of the Enterobacteriaceae family, isolated from intensive care unit surfaces.</title>
        <authorList>
            <person name="Potter R.F."/>
            <person name="D'Souza A.W."/>
        </authorList>
    </citation>
    <scope>NUCLEOTIDE SEQUENCE [LARGE SCALE GENOMIC DNA]</scope>
    <source>
        <strain evidence="8 10">BP-1</strain>
        <strain evidence="7 9">BP-2</strain>
    </source>
</reference>
<evidence type="ECO:0000313" key="8">
    <source>
        <dbReference type="EMBL" id="POP47010.1"/>
    </source>
</evidence>
<dbReference type="AlphaFoldDB" id="A0A2P5GME5"/>
<dbReference type="Pfam" id="PF00419">
    <property type="entry name" value="Fimbrial"/>
    <property type="match status" value="1"/>
</dbReference>
<evidence type="ECO:0000256" key="4">
    <source>
        <dbReference type="ARBA" id="ARBA00023263"/>
    </source>
</evidence>
<keyword evidence="9" id="KW-1185">Reference proteome</keyword>
<name>A0A2P5GME5_9ENTR</name>
<feature type="domain" description="Fimbrial-type adhesion" evidence="6">
    <location>
        <begin position="35"/>
        <end position="207"/>
    </location>
</feature>
<dbReference type="InterPro" id="IPR000259">
    <property type="entry name" value="Adhesion_dom_fimbrial"/>
</dbReference>
<dbReference type="InterPro" id="IPR008966">
    <property type="entry name" value="Adhesion_dom_sf"/>
</dbReference>
<dbReference type="PANTHER" id="PTHR33420">
    <property type="entry name" value="FIMBRIAL SUBUNIT ELFA-RELATED"/>
    <property type="match status" value="1"/>
</dbReference>
<dbReference type="GO" id="GO:0043709">
    <property type="term" value="P:cell adhesion involved in single-species biofilm formation"/>
    <property type="evidence" value="ECO:0007669"/>
    <property type="project" value="TreeGrafter"/>
</dbReference>
<evidence type="ECO:0000313" key="9">
    <source>
        <dbReference type="Proteomes" id="UP000237073"/>
    </source>
</evidence>
<comment type="subcellular location">
    <subcellularLocation>
        <location evidence="1">Fimbrium</location>
    </subcellularLocation>
</comment>
<evidence type="ECO:0000256" key="3">
    <source>
        <dbReference type="ARBA" id="ARBA00022729"/>
    </source>
</evidence>
<dbReference type="SUPFAM" id="SSF49401">
    <property type="entry name" value="Bacterial adhesins"/>
    <property type="match status" value="1"/>
</dbReference>
<accession>A0A2P5GME5</accession>
<feature type="chain" id="PRO_5015109873" description="Fimbrial-type adhesion domain-containing protein" evidence="5">
    <location>
        <begin position="28"/>
        <end position="208"/>
    </location>
</feature>
<dbReference type="RefSeq" id="WP_103678207.1">
    <property type="nucleotide sequence ID" value="NZ_PQGD01000013.1"/>
</dbReference>
<evidence type="ECO:0000259" key="6">
    <source>
        <dbReference type="Pfam" id="PF00419"/>
    </source>
</evidence>
<organism evidence="8 10">
    <name type="scientific">Superficieibacter electus</name>
    <dbReference type="NCBI Taxonomy" id="2022662"/>
    <lineage>
        <taxon>Bacteria</taxon>
        <taxon>Pseudomonadati</taxon>
        <taxon>Pseudomonadota</taxon>
        <taxon>Gammaproteobacteria</taxon>
        <taxon>Enterobacterales</taxon>
        <taxon>Enterobacteriaceae</taxon>
        <taxon>Superficieibacter</taxon>
    </lineage>
</organism>
<sequence length="208" mass="21837">MTNLCHHLRHSLPLALLTLAIGSPAQAAQPQAIDITFKAKVIEATCNVTINGSDATAIITLGSEGNATLDEIVQYMDGDFNSATMTRFTLGAKDCPESIASVQTTLGGVIPGTSNTILIPTTADASAGNTAGGVGVRISRANTKDYLRVFGEKGSSSATDDESIKWTPGELSDGQVQLDARLVTMRGDMSNTEVGHLQVTATFNFNYE</sequence>
<dbReference type="InterPro" id="IPR036937">
    <property type="entry name" value="Adhesion_dom_fimbrial_sf"/>
</dbReference>
<feature type="signal peptide" evidence="5">
    <location>
        <begin position="1"/>
        <end position="27"/>
    </location>
</feature>
<dbReference type="Proteomes" id="UP000237073">
    <property type="component" value="Unassembled WGS sequence"/>
</dbReference>
<comment type="caution">
    <text evidence="8">The sequence shown here is derived from an EMBL/GenBank/DDBJ whole genome shotgun (WGS) entry which is preliminary data.</text>
</comment>
<comment type="similarity">
    <text evidence="2">Belongs to the fimbrial protein family.</text>
</comment>
<evidence type="ECO:0000256" key="2">
    <source>
        <dbReference type="ARBA" id="ARBA00006671"/>
    </source>
</evidence>
<keyword evidence="4" id="KW-0281">Fimbrium</keyword>
<protein>
    <recommendedName>
        <fullName evidence="6">Fimbrial-type adhesion domain-containing protein</fullName>
    </recommendedName>
</protein>
<dbReference type="EMBL" id="PQGE01000025">
    <property type="protein sequence ID" value="POP41581.1"/>
    <property type="molecule type" value="Genomic_DNA"/>
</dbReference>
<evidence type="ECO:0000313" key="10">
    <source>
        <dbReference type="Proteomes" id="UP000247005"/>
    </source>
</evidence>
<proteinExistence type="inferred from homology"/>
<dbReference type="GO" id="GO:0009289">
    <property type="term" value="C:pilus"/>
    <property type="evidence" value="ECO:0007669"/>
    <property type="project" value="UniProtKB-SubCell"/>
</dbReference>